<dbReference type="Pfam" id="PF14704">
    <property type="entry name" value="DERM"/>
    <property type="match status" value="1"/>
</dbReference>
<evidence type="ECO:0000313" key="7">
    <source>
        <dbReference type="Proteomes" id="UP000290572"/>
    </source>
</evidence>
<reference evidence="6 7" key="1">
    <citation type="submission" date="2018-03" db="EMBL/GenBank/DDBJ databases">
        <title>Draft genome sequence of Rohu Carp (Labeo rohita).</title>
        <authorList>
            <person name="Das P."/>
            <person name="Kushwaha B."/>
            <person name="Joshi C.G."/>
            <person name="Kumar D."/>
            <person name="Nagpure N.S."/>
            <person name="Sahoo L."/>
            <person name="Das S.P."/>
            <person name="Bit A."/>
            <person name="Patnaik S."/>
            <person name="Meher P.K."/>
            <person name="Jayasankar P."/>
            <person name="Koringa P.G."/>
            <person name="Patel N.V."/>
            <person name="Hinsu A.T."/>
            <person name="Kumar R."/>
            <person name="Pandey M."/>
            <person name="Agarwal S."/>
            <person name="Srivastava S."/>
            <person name="Singh M."/>
            <person name="Iquebal M.A."/>
            <person name="Jaiswal S."/>
            <person name="Angadi U.B."/>
            <person name="Kumar N."/>
            <person name="Raza M."/>
            <person name="Shah T.M."/>
            <person name="Rai A."/>
            <person name="Jena J.K."/>
        </authorList>
    </citation>
    <scope>NUCLEOTIDE SEQUENCE [LARGE SCALE GENOMIC DNA]</scope>
    <source>
        <strain evidence="6">DASCIFA01</strain>
        <tissue evidence="6">Testis</tissue>
    </source>
</reference>
<dbReference type="PANTHER" id="PTHR15040">
    <property type="entry name" value="DERMATOPONTIN-RELATED"/>
    <property type="match status" value="1"/>
</dbReference>
<keyword evidence="4" id="KW-1015">Disulfide bond</keyword>
<keyword evidence="5" id="KW-0732">Signal</keyword>
<dbReference type="GO" id="GO:0031012">
    <property type="term" value="C:extracellular matrix"/>
    <property type="evidence" value="ECO:0007669"/>
    <property type="project" value="TreeGrafter"/>
</dbReference>
<accession>A0A498NUK5</accession>
<comment type="caution">
    <text evidence="6">The sequence shown here is derived from an EMBL/GenBank/DDBJ whole genome shotgun (WGS) entry which is preliminary data.</text>
</comment>
<dbReference type="EMBL" id="QBIY01011128">
    <property type="protein sequence ID" value="RXN35279.1"/>
    <property type="molecule type" value="Genomic_DNA"/>
</dbReference>
<feature type="signal peptide" evidence="5">
    <location>
        <begin position="1"/>
        <end position="22"/>
    </location>
</feature>
<evidence type="ECO:0000256" key="1">
    <source>
        <dbReference type="ARBA" id="ARBA00004613"/>
    </source>
</evidence>
<dbReference type="GO" id="GO:0030199">
    <property type="term" value="P:collagen fibril organization"/>
    <property type="evidence" value="ECO:0007669"/>
    <property type="project" value="TreeGrafter"/>
</dbReference>
<dbReference type="PROSITE" id="PS51257">
    <property type="entry name" value="PROKAR_LIPOPROTEIN"/>
    <property type="match status" value="1"/>
</dbReference>
<dbReference type="Proteomes" id="UP000290572">
    <property type="component" value="Unassembled WGS sequence"/>
</dbReference>
<proteinExistence type="evidence at protein level"/>
<keyword evidence="7" id="KW-1185">Reference proteome</keyword>
<evidence type="ECO:0000256" key="4">
    <source>
        <dbReference type="ARBA" id="ARBA00023157"/>
    </source>
</evidence>
<sequence length="173" mass="20090">MNTMKTVALLLLLTGLLGCSRGWQNSYDGPLNFQCPTGQSISSITSENNDHYEDRVWDLTCQATYGQTRQCYWTSYVNDFDQVILFECPAQHVIAGMSSYHSNPHEDRRWKFYCCKSPCTSGSCHWTSYVNNFDEYFHYTVPSQNVLVGVHSYHQNAQEDRRWAYKACVQYKC</sequence>
<dbReference type="GO" id="GO:0005615">
    <property type="term" value="C:extracellular space"/>
    <property type="evidence" value="ECO:0007669"/>
    <property type="project" value="TreeGrafter"/>
</dbReference>
<keyword evidence="8" id="KW-1267">Proteomics identification</keyword>
<gene>
    <name evidence="6" type="ORF">ROHU_014279</name>
</gene>
<dbReference type="STRING" id="84645.A0A498NUK5"/>
<dbReference type="PANTHER" id="PTHR15040:SF3">
    <property type="entry name" value="SI:DKEY-14D8.6-RELATED"/>
    <property type="match status" value="1"/>
</dbReference>
<keyword evidence="3" id="KW-0964">Secreted</keyword>
<protein>
    <submittedName>
        <fullName evidence="6">Hemagglutinin amebocyte aggregation factor-like protein</fullName>
    </submittedName>
</protein>
<comment type="similarity">
    <text evidence="2">Belongs to the dermatopontin family.</text>
</comment>
<dbReference type="InterPro" id="IPR026645">
    <property type="entry name" value="Dermatopontin"/>
</dbReference>
<feature type="chain" id="PRO_5019774164" evidence="5">
    <location>
        <begin position="23"/>
        <end position="173"/>
    </location>
</feature>
<evidence type="ECO:0000256" key="5">
    <source>
        <dbReference type="SAM" id="SignalP"/>
    </source>
</evidence>
<evidence type="ECO:0000256" key="2">
    <source>
        <dbReference type="ARBA" id="ARBA00008712"/>
    </source>
</evidence>
<evidence type="ECO:0007829" key="8">
    <source>
        <dbReference type="PeptideAtlas" id="A0A498NUK5"/>
    </source>
</evidence>
<evidence type="ECO:0000256" key="3">
    <source>
        <dbReference type="ARBA" id="ARBA00022525"/>
    </source>
</evidence>
<name>A0A498NUK5_LABRO</name>
<organism evidence="6 7">
    <name type="scientific">Labeo rohita</name>
    <name type="common">Indian major carp</name>
    <name type="synonym">Cyprinus rohita</name>
    <dbReference type="NCBI Taxonomy" id="84645"/>
    <lineage>
        <taxon>Eukaryota</taxon>
        <taxon>Metazoa</taxon>
        <taxon>Chordata</taxon>
        <taxon>Craniata</taxon>
        <taxon>Vertebrata</taxon>
        <taxon>Euteleostomi</taxon>
        <taxon>Actinopterygii</taxon>
        <taxon>Neopterygii</taxon>
        <taxon>Teleostei</taxon>
        <taxon>Ostariophysi</taxon>
        <taxon>Cypriniformes</taxon>
        <taxon>Cyprinidae</taxon>
        <taxon>Labeoninae</taxon>
        <taxon>Labeonini</taxon>
        <taxon>Labeo</taxon>
    </lineage>
</organism>
<comment type="subcellular location">
    <subcellularLocation>
        <location evidence="1">Secreted</location>
    </subcellularLocation>
</comment>
<dbReference type="AlphaFoldDB" id="A0A498NUK5"/>
<evidence type="ECO:0000313" key="6">
    <source>
        <dbReference type="EMBL" id="RXN35279.1"/>
    </source>
</evidence>